<organism evidence="1 2">
    <name type="scientific">Alligator mississippiensis</name>
    <name type="common">American alligator</name>
    <dbReference type="NCBI Taxonomy" id="8496"/>
    <lineage>
        <taxon>Eukaryota</taxon>
        <taxon>Metazoa</taxon>
        <taxon>Chordata</taxon>
        <taxon>Craniata</taxon>
        <taxon>Vertebrata</taxon>
        <taxon>Euteleostomi</taxon>
        <taxon>Archelosauria</taxon>
        <taxon>Archosauria</taxon>
        <taxon>Crocodylia</taxon>
        <taxon>Alligatoridae</taxon>
        <taxon>Alligatorinae</taxon>
        <taxon>Alligator</taxon>
    </lineage>
</organism>
<name>A0A151MDC1_ALLMI</name>
<gene>
    <name evidence="1" type="ORF">Y1Q_0003055</name>
</gene>
<evidence type="ECO:0000313" key="2">
    <source>
        <dbReference type="Proteomes" id="UP000050525"/>
    </source>
</evidence>
<dbReference type="AlphaFoldDB" id="A0A151MDC1"/>
<keyword evidence="2" id="KW-1185">Reference proteome</keyword>
<accession>A0A151MDC1</accession>
<comment type="caution">
    <text evidence="1">The sequence shown here is derived from an EMBL/GenBank/DDBJ whole genome shotgun (WGS) entry which is preliminary data.</text>
</comment>
<proteinExistence type="predicted"/>
<protein>
    <submittedName>
        <fullName evidence="1">Uncharacterized protein</fullName>
    </submittedName>
</protein>
<evidence type="ECO:0000313" key="1">
    <source>
        <dbReference type="EMBL" id="KYO22495.1"/>
    </source>
</evidence>
<reference evidence="1 2" key="1">
    <citation type="journal article" date="2012" name="Genome Biol.">
        <title>Sequencing three crocodilian genomes to illuminate the evolution of archosaurs and amniotes.</title>
        <authorList>
            <person name="St John J.A."/>
            <person name="Braun E.L."/>
            <person name="Isberg S.R."/>
            <person name="Miles L.G."/>
            <person name="Chong A.Y."/>
            <person name="Gongora J."/>
            <person name="Dalzell P."/>
            <person name="Moran C."/>
            <person name="Bed'hom B."/>
            <person name="Abzhanov A."/>
            <person name="Burgess S.C."/>
            <person name="Cooksey A.M."/>
            <person name="Castoe T.A."/>
            <person name="Crawford N.G."/>
            <person name="Densmore L.D."/>
            <person name="Drew J.C."/>
            <person name="Edwards S.V."/>
            <person name="Faircloth B.C."/>
            <person name="Fujita M.K."/>
            <person name="Greenwold M.J."/>
            <person name="Hoffmann F.G."/>
            <person name="Howard J.M."/>
            <person name="Iguchi T."/>
            <person name="Janes D.E."/>
            <person name="Khan S.Y."/>
            <person name="Kohno S."/>
            <person name="de Koning A.J."/>
            <person name="Lance S.L."/>
            <person name="McCarthy F.M."/>
            <person name="McCormack J.E."/>
            <person name="Merchant M.E."/>
            <person name="Peterson D.G."/>
            <person name="Pollock D.D."/>
            <person name="Pourmand N."/>
            <person name="Raney B.J."/>
            <person name="Roessler K.A."/>
            <person name="Sanford J.R."/>
            <person name="Sawyer R.H."/>
            <person name="Schmidt C.J."/>
            <person name="Triplett E.W."/>
            <person name="Tuberville T.D."/>
            <person name="Venegas-Anaya M."/>
            <person name="Howard J.T."/>
            <person name="Jarvis E.D."/>
            <person name="Guillette L.J.Jr."/>
            <person name="Glenn T.C."/>
            <person name="Green R.E."/>
            <person name="Ray D.A."/>
        </authorList>
    </citation>
    <scope>NUCLEOTIDE SEQUENCE [LARGE SCALE GENOMIC DNA]</scope>
    <source>
        <strain evidence="1">KSC_2009_1</strain>
    </source>
</reference>
<dbReference type="EMBL" id="AKHW03006231">
    <property type="protein sequence ID" value="KYO22495.1"/>
    <property type="molecule type" value="Genomic_DNA"/>
</dbReference>
<dbReference type="Proteomes" id="UP000050525">
    <property type="component" value="Unassembled WGS sequence"/>
</dbReference>
<sequence>MVSKRLKGYKAGGNIPETRRGNSHEEEKEYCLWCSGSSTKLAACSQDLGGDLRTTSPCFQPYCHNFYITDVPVSCVAAYIIEEDLNFYQHKYGITSHHLGLDQQKICQADYIPLRHSHWIYDPDTLFWVDPNPQIDNDFSIQ</sequence>